<evidence type="ECO:0000256" key="1">
    <source>
        <dbReference type="SAM" id="MobiDB-lite"/>
    </source>
</evidence>
<feature type="compositionally biased region" description="Low complexity" evidence="1">
    <location>
        <begin position="84"/>
        <end position="95"/>
    </location>
</feature>
<evidence type="ECO:0000313" key="3">
    <source>
        <dbReference type="Proteomes" id="UP001433268"/>
    </source>
</evidence>
<protein>
    <submittedName>
        <fullName evidence="2">Uncharacterized protein</fullName>
    </submittedName>
</protein>
<evidence type="ECO:0000313" key="2">
    <source>
        <dbReference type="EMBL" id="KAK8066821.1"/>
    </source>
</evidence>
<feature type="region of interest" description="Disordered" evidence="1">
    <location>
        <begin position="68"/>
        <end position="111"/>
    </location>
</feature>
<dbReference type="Proteomes" id="UP001433268">
    <property type="component" value="Unassembled WGS sequence"/>
</dbReference>
<comment type="caution">
    <text evidence="2">The sequence shown here is derived from an EMBL/GenBank/DDBJ whole genome shotgun (WGS) entry which is preliminary data.</text>
</comment>
<accession>A0ABR1V6I8</accession>
<gene>
    <name evidence="2" type="ORF">PG997_013568</name>
</gene>
<dbReference type="GeneID" id="92050942"/>
<sequence length="165" mass="17519">MFAGLITLGDYTGGHLCIPDLGIKVPYAPGACTIIRGDKMNHLVTDFSGPRYFVIGTNHKAFKMYAQRQMAQREAQSREESEGGDAAAAGPSSSGLIVDEGPATNGKGPALGDEMVGFPLETPCVNNGCDWDEDELADHEWTNEELHEAGALPMYNSSSSNGGQP</sequence>
<dbReference type="EMBL" id="JAQQWN010000009">
    <property type="protein sequence ID" value="KAK8066821.1"/>
    <property type="molecule type" value="Genomic_DNA"/>
</dbReference>
<reference evidence="2 3" key="1">
    <citation type="submission" date="2023-01" db="EMBL/GenBank/DDBJ databases">
        <title>Analysis of 21 Apiospora genomes using comparative genomics revels a genus with tremendous synthesis potential of carbohydrate active enzymes and secondary metabolites.</title>
        <authorList>
            <person name="Sorensen T."/>
        </authorList>
    </citation>
    <scope>NUCLEOTIDE SEQUENCE [LARGE SCALE GENOMIC DNA]</scope>
    <source>
        <strain evidence="2 3">CBS 114990</strain>
    </source>
</reference>
<proteinExistence type="predicted"/>
<organism evidence="2 3">
    <name type="scientific">Apiospora hydei</name>
    <dbReference type="NCBI Taxonomy" id="1337664"/>
    <lineage>
        <taxon>Eukaryota</taxon>
        <taxon>Fungi</taxon>
        <taxon>Dikarya</taxon>
        <taxon>Ascomycota</taxon>
        <taxon>Pezizomycotina</taxon>
        <taxon>Sordariomycetes</taxon>
        <taxon>Xylariomycetidae</taxon>
        <taxon>Amphisphaeriales</taxon>
        <taxon>Apiosporaceae</taxon>
        <taxon>Apiospora</taxon>
    </lineage>
</organism>
<dbReference type="RefSeq" id="XP_066663574.1">
    <property type="nucleotide sequence ID" value="XM_066817882.1"/>
</dbReference>
<keyword evidence="3" id="KW-1185">Reference proteome</keyword>
<name>A0ABR1V6I8_9PEZI</name>
<dbReference type="Gene3D" id="3.60.130.30">
    <property type="match status" value="1"/>
</dbReference>